<dbReference type="SUPFAM" id="SSF75632">
    <property type="entry name" value="Cullin homology domain"/>
    <property type="match status" value="1"/>
</dbReference>
<dbReference type="SMART" id="SM00182">
    <property type="entry name" value="CULLIN"/>
    <property type="match status" value="1"/>
</dbReference>
<feature type="compositionally biased region" description="Acidic residues" evidence="6">
    <location>
        <begin position="887"/>
        <end position="900"/>
    </location>
</feature>
<dbReference type="SMART" id="SM00884">
    <property type="entry name" value="Cullin_Nedd8"/>
    <property type="match status" value="1"/>
</dbReference>
<keyword evidence="2" id="KW-1017">Isopeptide bond</keyword>
<evidence type="ECO:0000313" key="8">
    <source>
        <dbReference type="EMBL" id="RMY76478.1"/>
    </source>
</evidence>
<dbReference type="InterPro" id="IPR036317">
    <property type="entry name" value="Cullin_homology_sf"/>
</dbReference>
<gene>
    <name evidence="8" type="ORF">D0863_01919</name>
</gene>
<dbReference type="VEuPathDB" id="FungiDB:BTJ68_10630"/>
<dbReference type="OrthoDB" id="27073at2759"/>
<accession>A0A3M7EIQ2</accession>
<evidence type="ECO:0000256" key="3">
    <source>
        <dbReference type="ARBA" id="ARBA00022843"/>
    </source>
</evidence>
<dbReference type="InterPro" id="IPR016159">
    <property type="entry name" value="Cullin_repeat-like_dom_sf"/>
</dbReference>
<dbReference type="Gene3D" id="1.20.1310.10">
    <property type="entry name" value="Cullin Repeats"/>
    <property type="match status" value="4"/>
</dbReference>
<dbReference type="Pfam" id="PF00888">
    <property type="entry name" value="Cullin"/>
    <property type="match status" value="1"/>
</dbReference>
<dbReference type="PANTHER" id="PTHR11932">
    <property type="entry name" value="CULLIN"/>
    <property type="match status" value="1"/>
</dbReference>
<reference evidence="8 9" key="1">
    <citation type="journal article" date="2018" name="BMC Genomics">
        <title>Genomic evidence for intraspecific hybridization in a clonal and extremely halotolerant yeast.</title>
        <authorList>
            <person name="Gostincar C."/>
            <person name="Stajich J.E."/>
            <person name="Zupancic J."/>
            <person name="Zalar P."/>
            <person name="Gunde-Cimerman N."/>
        </authorList>
    </citation>
    <scope>NUCLEOTIDE SEQUENCE [LARGE SCALE GENOMIC DNA]</scope>
    <source>
        <strain evidence="8 9">EXF-2682</strain>
    </source>
</reference>
<dbReference type="FunFam" id="1.20.1310.10:FF:000035">
    <property type="entry name" value="Ubiquitin ligase subunit CulD, putative"/>
    <property type="match status" value="1"/>
</dbReference>
<sequence length="1239" mass="135405">MKSLFSLLATNPHPNSVLTTNSDALFIPLQDLGHSTLITIFNNNMHFSVLCLALGATAQALPQVLPSNTTSAVTGSSTSSGLTGGLLGLNSPVSSLLSQIGLGGDNSIDSLLSALNLSEGSSLLDLTTVLQSLDLNGLLKRDGALGLGLTQTVDQLSIQNLLALLNTETGDSATQFLSGLGVNDNTIDGILSKLNLGQGATVANLLGALNLNGTSTVTDLTSSLGGLSKRSAVLGLTGGSGSGLLGLDALDLGTLNSLLAGLGLSQGSQLTSVLNTLNLSQTSSLTSLFSGLGLDTSSFNGLLASNGLSGSDSISSVLTSVEVPLDATLGQLFSGLGLTNALFAQPDIHSSPPTERKRKRQAQEEATNRQQTLQGLLSGQQEQSRVSASTSPCSKRIRQGSANPSTPPKKLARTDMYSFTSRSQATNGNGVVDLTNGSPTPSPQTRRVNGAMKGRGGLNPHTGAKKLVVKNLKQNTGWDSKAYLEKIWSQLDAALAIIFSGGQGGFSKEDLYRGVENVCRQGGASTLFSRLESRCRQHVEHDVRDSLVQKAGSDNITVLEAVIAEWARWKQEMVVIRAIFFFLDRSYLLSSSKPTLSDLTPQLFRDVVFSTESLKPKTVDGACDLVARDRTQQQALDKTLFRQAVDAFHELQVYSASFEPRFLGTTQNYVAEWSDNLIVEKSLPQYVALAEAFMASEMARCDEFALDASTKRELLAVLEEHFVVRKETDLTEYEPLASLLDRNAMADLTALYALLNRRRLGDKLRPAFEKWVDETGTSVVFSKNEDDMIVQLLSLKRRLDATWKMAFQRDAALGHGLRESFETFVNKTKKGEATWGTDNTKVGEMIAKYVDQLLRGGAKAIPEVLTARRASSITAPNQPALEKAVDGAEENNEDEEVDEDTEINIQLDQVLDLFRFLQGKAVFEAFYKKDLARRLLMARSASSDAERSMLTRLKTECGAGFTQNLEQMFKDVELAREEMQSYKSRLEERVGYEKGKNVDLNVNILSAAAWPTYPDIPVVIPSNVKKSIDDFELHYKSKHTGRKLDWKHALAHCQMRAKFDKGYKELVVSSFQAVVLLLFNGVKPDKHLPYSHIQTETGLPEQEVKRTLQSLACAKLRPLTKHPKGKEINDTDTFTVNTSFDHPKFRVKINQVQLKETKEENKETHIRVAEDRNFECQAAIVRILKSKKTISHQQLVSETISATMSRGVLAVADIKKNIDRLIEKDYMEREEGNMYSYIA</sequence>
<dbReference type="VEuPathDB" id="FungiDB:BTJ68_09970"/>
<dbReference type="Proteomes" id="UP000269276">
    <property type="component" value="Unassembled WGS sequence"/>
</dbReference>
<dbReference type="FunFam" id="1.10.10.10:FF:000014">
    <property type="entry name" value="Cullin 1"/>
    <property type="match status" value="1"/>
</dbReference>
<feature type="compositionally biased region" description="Low complexity" evidence="6">
    <location>
        <begin position="370"/>
        <end position="384"/>
    </location>
</feature>
<dbReference type="GO" id="GO:0031625">
    <property type="term" value="F:ubiquitin protein ligase binding"/>
    <property type="evidence" value="ECO:0007669"/>
    <property type="project" value="InterPro"/>
</dbReference>
<dbReference type="InterPro" id="IPR036388">
    <property type="entry name" value="WH-like_DNA-bd_sf"/>
</dbReference>
<dbReference type="AlphaFoldDB" id="A0A3M7EIQ2"/>
<evidence type="ECO:0000256" key="4">
    <source>
        <dbReference type="PROSITE-ProRule" id="PRU00330"/>
    </source>
</evidence>
<dbReference type="PROSITE" id="PS50069">
    <property type="entry name" value="CULLIN_2"/>
    <property type="match status" value="1"/>
</dbReference>
<feature type="compositionally biased region" description="Polar residues" evidence="6">
    <location>
        <begin position="417"/>
        <end position="447"/>
    </location>
</feature>
<dbReference type="PROSITE" id="PS01256">
    <property type="entry name" value="CULLIN_1"/>
    <property type="match status" value="1"/>
</dbReference>
<evidence type="ECO:0000256" key="2">
    <source>
        <dbReference type="ARBA" id="ARBA00022499"/>
    </source>
</evidence>
<feature type="region of interest" description="Disordered" evidence="6">
    <location>
        <begin position="876"/>
        <end position="900"/>
    </location>
</feature>
<dbReference type="InterPro" id="IPR001373">
    <property type="entry name" value="Cullin_N"/>
</dbReference>
<dbReference type="Gene3D" id="3.30.230.130">
    <property type="entry name" value="Cullin, Chain C, Domain 2"/>
    <property type="match status" value="1"/>
</dbReference>
<dbReference type="GO" id="GO:0031461">
    <property type="term" value="C:cullin-RING ubiquitin ligase complex"/>
    <property type="evidence" value="ECO:0007669"/>
    <property type="project" value="InterPro"/>
</dbReference>
<comment type="caution">
    <text evidence="8">The sequence shown here is derived from an EMBL/GenBank/DDBJ whole genome shotgun (WGS) entry which is preliminary data.</text>
</comment>
<dbReference type="FunFam" id="1.20.1310.10:FF:000031">
    <property type="entry name" value="Ubiquitin ligase subunit CulD"/>
    <property type="match status" value="1"/>
</dbReference>
<dbReference type="EMBL" id="QWIP01000038">
    <property type="protein sequence ID" value="RMY76478.1"/>
    <property type="molecule type" value="Genomic_DNA"/>
</dbReference>
<dbReference type="InterPro" id="IPR059120">
    <property type="entry name" value="Cullin-like_AB"/>
</dbReference>
<feature type="region of interest" description="Disordered" evidence="6">
    <location>
        <begin position="345"/>
        <end position="463"/>
    </location>
</feature>
<dbReference type="Pfam" id="PF26557">
    <property type="entry name" value="Cullin_AB"/>
    <property type="match status" value="1"/>
</dbReference>
<dbReference type="InterPro" id="IPR036390">
    <property type="entry name" value="WH_DNA-bd_sf"/>
</dbReference>
<dbReference type="SUPFAM" id="SSF46785">
    <property type="entry name" value="Winged helix' DNA-binding domain"/>
    <property type="match status" value="1"/>
</dbReference>
<dbReference type="Pfam" id="PF10557">
    <property type="entry name" value="Cullin_Nedd8"/>
    <property type="match status" value="1"/>
</dbReference>
<comment type="similarity">
    <text evidence="1 4 5">Belongs to the cullin family.</text>
</comment>
<dbReference type="InterPro" id="IPR019559">
    <property type="entry name" value="Cullin_neddylation_domain"/>
</dbReference>
<evidence type="ECO:0000256" key="1">
    <source>
        <dbReference type="ARBA" id="ARBA00006019"/>
    </source>
</evidence>
<dbReference type="InterPro" id="IPR045093">
    <property type="entry name" value="Cullin"/>
</dbReference>
<dbReference type="InterPro" id="IPR016157">
    <property type="entry name" value="Cullin_CS"/>
</dbReference>
<protein>
    <recommendedName>
        <fullName evidence="7">Cullin family profile domain-containing protein</fullName>
    </recommendedName>
</protein>
<evidence type="ECO:0000256" key="5">
    <source>
        <dbReference type="RuleBase" id="RU003829"/>
    </source>
</evidence>
<dbReference type="SUPFAM" id="SSF74788">
    <property type="entry name" value="Cullin repeat-like"/>
    <property type="match status" value="1"/>
</dbReference>
<evidence type="ECO:0000256" key="6">
    <source>
        <dbReference type="SAM" id="MobiDB-lite"/>
    </source>
</evidence>
<dbReference type="GO" id="GO:0006511">
    <property type="term" value="P:ubiquitin-dependent protein catabolic process"/>
    <property type="evidence" value="ECO:0007669"/>
    <property type="project" value="InterPro"/>
</dbReference>
<dbReference type="Gene3D" id="1.10.10.10">
    <property type="entry name" value="Winged helix-like DNA-binding domain superfamily/Winged helix DNA-binding domain"/>
    <property type="match status" value="1"/>
</dbReference>
<evidence type="ECO:0000259" key="7">
    <source>
        <dbReference type="PROSITE" id="PS50069"/>
    </source>
</evidence>
<feature type="domain" description="Cullin family profile" evidence="7">
    <location>
        <begin position="841"/>
        <end position="1112"/>
    </location>
</feature>
<proteinExistence type="inferred from homology"/>
<evidence type="ECO:0000313" key="9">
    <source>
        <dbReference type="Proteomes" id="UP000269276"/>
    </source>
</evidence>
<name>A0A3M7EIQ2_HORWE</name>
<dbReference type="InterPro" id="IPR016158">
    <property type="entry name" value="Cullin_homology"/>
</dbReference>
<organism evidence="8 9">
    <name type="scientific">Hortaea werneckii</name>
    <name type="common">Black yeast</name>
    <name type="synonym">Cladosporium werneckii</name>
    <dbReference type="NCBI Taxonomy" id="91943"/>
    <lineage>
        <taxon>Eukaryota</taxon>
        <taxon>Fungi</taxon>
        <taxon>Dikarya</taxon>
        <taxon>Ascomycota</taxon>
        <taxon>Pezizomycotina</taxon>
        <taxon>Dothideomycetes</taxon>
        <taxon>Dothideomycetidae</taxon>
        <taxon>Mycosphaerellales</taxon>
        <taxon>Teratosphaeriaceae</taxon>
        <taxon>Hortaea</taxon>
    </lineage>
</organism>
<keyword evidence="3" id="KW-0832">Ubl conjugation</keyword>